<reference evidence="1" key="1">
    <citation type="submission" date="2020-08" db="EMBL/GenBank/DDBJ databases">
        <title>Multicomponent nature underlies the extraordinary mechanical properties of spider dragline silk.</title>
        <authorList>
            <person name="Kono N."/>
            <person name="Nakamura H."/>
            <person name="Mori M."/>
            <person name="Yoshida Y."/>
            <person name="Ohtoshi R."/>
            <person name="Malay A.D."/>
            <person name="Moran D.A.P."/>
            <person name="Tomita M."/>
            <person name="Numata K."/>
            <person name="Arakawa K."/>
        </authorList>
    </citation>
    <scope>NUCLEOTIDE SEQUENCE</scope>
</reference>
<evidence type="ECO:0000313" key="1">
    <source>
        <dbReference type="EMBL" id="GFY14199.1"/>
    </source>
</evidence>
<dbReference type="InterPro" id="IPR036397">
    <property type="entry name" value="RNaseH_sf"/>
</dbReference>
<dbReference type="AlphaFoldDB" id="A0A8X6VNC1"/>
<organism evidence="1 2">
    <name type="scientific">Trichonephila clavipes</name>
    <name type="common">Golden silk orbweaver</name>
    <name type="synonym">Nephila clavipes</name>
    <dbReference type="NCBI Taxonomy" id="2585209"/>
    <lineage>
        <taxon>Eukaryota</taxon>
        <taxon>Metazoa</taxon>
        <taxon>Ecdysozoa</taxon>
        <taxon>Arthropoda</taxon>
        <taxon>Chelicerata</taxon>
        <taxon>Arachnida</taxon>
        <taxon>Araneae</taxon>
        <taxon>Araneomorphae</taxon>
        <taxon>Entelegynae</taxon>
        <taxon>Araneoidea</taxon>
        <taxon>Nephilidae</taxon>
        <taxon>Trichonephila</taxon>
    </lineage>
</organism>
<proteinExistence type="predicted"/>
<dbReference type="EMBL" id="BMAU01021327">
    <property type="protein sequence ID" value="GFY14199.1"/>
    <property type="molecule type" value="Genomic_DNA"/>
</dbReference>
<dbReference type="Gene3D" id="3.30.420.10">
    <property type="entry name" value="Ribonuclease H-like superfamily/Ribonuclease H"/>
    <property type="match status" value="2"/>
</dbReference>
<dbReference type="Proteomes" id="UP000887159">
    <property type="component" value="Unassembled WGS sequence"/>
</dbReference>
<name>A0A8X6VNC1_TRICX</name>
<sequence length="351" mass="40136">MGLNHKSPSGCRVGVKSTFKRFIPIHLSSPLCKKSYIQLGSLFRRIKNSTCNFRFGHSGKEISSRAGRNQTTVMWIRDRWMKKGWPDRRRRSHPPQCTTSLSARTIRRHLQQNGLSARRPLLGLDLTQNHRRLRHQWYDERRMWAAEWNEVVFTDESRICLQHHVDRIRVWRLRGDRMLNSCVMHRHTGPAPGIMIELLPWPARSRDLSRIENMWSMVAQRLTQITPPAAIPDQLWQRVEAACSVSSGTPKRGTTSRLTGAGSLLPPVYIEAGAKRNAEKYPGHHSPPYGRSVDKGNANHLHNTIFLLTGRRKGSLGYLGSLRPVFTKDSKPLGKRKRSLGYLGIVTPVLT</sequence>
<evidence type="ECO:0000313" key="2">
    <source>
        <dbReference type="Proteomes" id="UP000887159"/>
    </source>
</evidence>
<comment type="caution">
    <text evidence="1">The sequence shown here is derived from an EMBL/GenBank/DDBJ whole genome shotgun (WGS) entry which is preliminary data.</text>
</comment>
<accession>A0A8X6VNC1</accession>
<protein>
    <submittedName>
        <fullName evidence="1">Transposable element Tcb1 transposase</fullName>
    </submittedName>
</protein>
<gene>
    <name evidence="1" type="primary">X975_20779</name>
    <name evidence="1" type="ORF">TNCV_3613881</name>
</gene>
<dbReference type="GO" id="GO:0003676">
    <property type="term" value="F:nucleic acid binding"/>
    <property type="evidence" value="ECO:0007669"/>
    <property type="project" value="InterPro"/>
</dbReference>
<keyword evidence="2" id="KW-1185">Reference proteome</keyword>